<evidence type="ECO:0000313" key="2">
    <source>
        <dbReference type="EMBL" id="HJA98068.1"/>
    </source>
</evidence>
<dbReference type="EMBL" id="DWYR01000002">
    <property type="protein sequence ID" value="HJA98068.1"/>
    <property type="molecule type" value="Genomic_DNA"/>
</dbReference>
<name>A0A9D2IDL7_9BACT</name>
<evidence type="ECO:0000256" key="1">
    <source>
        <dbReference type="SAM" id="SignalP"/>
    </source>
</evidence>
<organism evidence="2 3">
    <name type="scientific">Candidatus Alistipes avicola</name>
    <dbReference type="NCBI Taxonomy" id="2838432"/>
    <lineage>
        <taxon>Bacteria</taxon>
        <taxon>Pseudomonadati</taxon>
        <taxon>Bacteroidota</taxon>
        <taxon>Bacteroidia</taxon>
        <taxon>Bacteroidales</taxon>
        <taxon>Rikenellaceae</taxon>
        <taxon>Alistipes</taxon>
    </lineage>
</organism>
<evidence type="ECO:0000313" key="3">
    <source>
        <dbReference type="Proteomes" id="UP000824259"/>
    </source>
</evidence>
<sequence length="156" mass="17401">MKRAFLFLLALLACAFSGTILAQNIVIGEKAPELKNVLWLADKAPAASDYSLLIFFHSSNRGCFASIDNVQKVSKGVEHKFKIIVITQEEADKIAPLLTSYLSERFGVAFDHEKKIFANFGVQFVPFGVITDAKNRVQWMGNPQTLTNKLIIQIIQ</sequence>
<evidence type="ECO:0008006" key="4">
    <source>
        <dbReference type="Google" id="ProtNLM"/>
    </source>
</evidence>
<dbReference type="Gene3D" id="3.40.30.10">
    <property type="entry name" value="Glutaredoxin"/>
    <property type="match status" value="1"/>
</dbReference>
<feature type="signal peptide" evidence="1">
    <location>
        <begin position="1"/>
        <end position="22"/>
    </location>
</feature>
<keyword evidence="1" id="KW-0732">Signal</keyword>
<reference evidence="2" key="2">
    <citation type="submission" date="2021-04" db="EMBL/GenBank/DDBJ databases">
        <authorList>
            <person name="Gilroy R."/>
        </authorList>
    </citation>
    <scope>NUCLEOTIDE SEQUENCE</scope>
    <source>
        <strain evidence="2">CHK169-11906</strain>
    </source>
</reference>
<dbReference type="Proteomes" id="UP000824259">
    <property type="component" value="Unassembled WGS sequence"/>
</dbReference>
<feature type="chain" id="PRO_5038340341" description="Thioredoxin domain-containing protein" evidence="1">
    <location>
        <begin position="23"/>
        <end position="156"/>
    </location>
</feature>
<comment type="caution">
    <text evidence="2">The sequence shown here is derived from an EMBL/GenBank/DDBJ whole genome shotgun (WGS) entry which is preliminary data.</text>
</comment>
<protein>
    <recommendedName>
        <fullName evidence="4">Thioredoxin domain-containing protein</fullName>
    </recommendedName>
</protein>
<reference evidence="2" key="1">
    <citation type="journal article" date="2021" name="PeerJ">
        <title>Extensive microbial diversity within the chicken gut microbiome revealed by metagenomics and culture.</title>
        <authorList>
            <person name="Gilroy R."/>
            <person name="Ravi A."/>
            <person name="Getino M."/>
            <person name="Pursley I."/>
            <person name="Horton D.L."/>
            <person name="Alikhan N.F."/>
            <person name="Baker D."/>
            <person name="Gharbi K."/>
            <person name="Hall N."/>
            <person name="Watson M."/>
            <person name="Adriaenssens E.M."/>
            <person name="Foster-Nyarko E."/>
            <person name="Jarju S."/>
            <person name="Secka A."/>
            <person name="Antonio M."/>
            <person name="Oren A."/>
            <person name="Chaudhuri R.R."/>
            <person name="La Ragione R."/>
            <person name="Hildebrand F."/>
            <person name="Pallen M.J."/>
        </authorList>
    </citation>
    <scope>NUCLEOTIDE SEQUENCE</scope>
    <source>
        <strain evidence="2">CHK169-11906</strain>
    </source>
</reference>
<dbReference type="InterPro" id="IPR036249">
    <property type="entry name" value="Thioredoxin-like_sf"/>
</dbReference>
<dbReference type="SUPFAM" id="SSF52833">
    <property type="entry name" value="Thioredoxin-like"/>
    <property type="match status" value="1"/>
</dbReference>
<accession>A0A9D2IDL7</accession>
<proteinExistence type="predicted"/>
<dbReference type="AlphaFoldDB" id="A0A9D2IDL7"/>
<gene>
    <name evidence="2" type="ORF">H9779_00485</name>
</gene>